<proteinExistence type="predicted"/>
<dbReference type="Proteomes" id="UP000185753">
    <property type="component" value="Unassembled WGS sequence"/>
</dbReference>
<organism evidence="1 2">
    <name type="scientific">Acinetobacter gandensis</name>
    <dbReference type="NCBI Taxonomy" id="1443941"/>
    <lineage>
        <taxon>Bacteria</taxon>
        <taxon>Pseudomonadati</taxon>
        <taxon>Pseudomonadota</taxon>
        <taxon>Gammaproteobacteria</taxon>
        <taxon>Moraxellales</taxon>
        <taxon>Moraxellaceae</taxon>
        <taxon>Acinetobacter</taxon>
    </lineage>
</organism>
<comment type="caution">
    <text evidence="1">The sequence shown here is derived from an EMBL/GenBank/DDBJ whole genome shotgun (WGS) entry which is preliminary data.</text>
</comment>
<dbReference type="STRING" id="1443941.A9J31_04355"/>
<dbReference type="AlphaFoldDB" id="A0A1A7RDS4"/>
<accession>A0A1A7RDS4</accession>
<protein>
    <submittedName>
        <fullName evidence="1">Uncharacterized protein</fullName>
    </submittedName>
</protein>
<evidence type="ECO:0000313" key="2">
    <source>
        <dbReference type="Proteomes" id="UP000185753"/>
    </source>
</evidence>
<dbReference type="OrthoDB" id="6709254at2"/>
<reference evidence="2" key="1">
    <citation type="submission" date="2016-06" db="EMBL/GenBank/DDBJ databases">
        <authorList>
            <person name="Radolfova-Krizova L."/>
            <person name="Nemec A."/>
        </authorList>
    </citation>
    <scope>NUCLEOTIDE SEQUENCE [LARGE SCALE GENOMIC DNA]</scope>
    <source>
        <strain evidence="2">ANC 4275</strain>
    </source>
</reference>
<evidence type="ECO:0000313" key="1">
    <source>
        <dbReference type="EMBL" id="OBX28847.1"/>
    </source>
</evidence>
<name>A0A1A7RDS4_9GAMM</name>
<keyword evidence="2" id="KW-1185">Reference proteome</keyword>
<dbReference type="RefSeq" id="WP_067764101.1">
    <property type="nucleotide sequence ID" value="NZ_CP183909.1"/>
</dbReference>
<dbReference type="EMBL" id="LZDS01000023">
    <property type="protein sequence ID" value="OBX28847.1"/>
    <property type="molecule type" value="Genomic_DNA"/>
</dbReference>
<gene>
    <name evidence="1" type="ORF">A9J31_04355</name>
</gene>
<sequence>MTQQYGLEFDSFDNPMQLSKVGNWIFTFLSPREAMPDVQLAITNVMPRQISDELQPRKVVIHNTAEENIWLIEQVECFNSQTNQEVIFPAQAEESQMVIQTIISEFDRYDVILKLQPR</sequence>